<feature type="domain" description="Major facilitator superfamily (MFS) profile" evidence="6">
    <location>
        <begin position="14"/>
        <end position="403"/>
    </location>
</feature>
<accession>A0ABS9SH53</accession>
<dbReference type="PANTHER" id="PTHR23508:SF10">
    <property type="entry name" value="CARBOXYLIC ACID TRANSPORTER PROTEIN HOMOLOG"/>
    <property type="match status" value="1"/>
</dbReference>
<dbReference type="Gene3D" id="1.20.1250.20">
    <property type="entry name" value="MFS general substrate transporter like domains"/>
    <property type="match status" value="2"/>
</dbReference>
<organism evidence="7 8">
    <name type="scientific">Niabella ginsengisoli</name>
    <dbReference type="NCBI Taxonomy" id="522298"/>
    <lineage>
        <taxon>Bacteria</taxon>
        <taxon>Pseudomonadati</taxon>
        <taxon>Bacteroidota</taxon>
        <taxon>Chitinophagia</taxon>
        <taxon>Chitinophagales</taxon>
        <taxon>Chitinophagaceae</taxon>
        <taxon>Niabella</taxon>
    </lineage>
</organism>
<evidence type="ECO:0000256" key="1">
    <source>
        <dbReference type="ARBA" id="ARBA00004141"/>
    </source>
</evidence>
<name>A0ABS9SH53_9BACT</name>
<comment type="caution">
    <text evidence="7">The sequence shown here is derived from an EMBL/GenBank/DDBJ whole genome shotgun (WGS) entry which is preliminary data.</text>
</comment>
<dbReference type="InterPro" id="IPR011701">
    <property type="entry name" value="MFS"/>
</dbReference>
<dbReference type="PROSITE" id="PS50850">
    <property type="entry name" value="MFS"/>
    <property type="match status" value="1"/>
</dbReference>
<keyword evidence="4 5" id="KW-0472">Membrane</keyword>
<evidence type="ECO:0000313" key="8">
    <source>
        <dbReference type="Proteomes" id="UP001202248"/>
    </source>
</evidence>
<dbReference type="InterPro" id="IPR020846">
    <property type="entry name" value="MFS_dom"/>
</dbReference>
<feature type="transmembrane region" description="Helical" evidence="5">
    <location>
        <begin position="110"/>
        <end position="134"/>
    </location>
</feature>
<feature type="transmembrane region" description="Helical" evidence="5">
    <location>
        <begin position="216"/>
        <end position="239"/>
    </location>
</feature>
<dbReference type="PANTHER" id="PTHR23508">
    <property type="entry name" value="CARBOXYLIC ACID TRANSPORTER PROTEIN HOMOLOG"/>
    <property type="match status" value="1"/>
</dbReference>
<feature type="transmembrane region" description="Helical" evidence="5">
    <location>
        <begin position="287"/>
        <end position="304"/>
    </location>
</feature>
<keyword evidence="2 5" id="KW-0812">Transmembrane</keyword>
<dbReference type="EMBL" id="JAKWBL010000001">
    <property type="protein sequence ID" value="MCH5597702.1"/>
    <property type="molecule type" value="Genomic_DNA"/>
</dbReference>
<feature type="transmembrane region" description="Helical" evidence="5">
    <location>
        <begin position="12"/>
        <end position="37"/>
    </location>
</feature>
<dbReference type="SUPFAM" id="SSF103473">
    <property type="entry name" value="MFS general substrate transporter"/>
    <property type="match status" value="1"/>
</dbReference>
<feature type="transmembrane region" description="Helical" evidence="5">
    <location>
        <begin position="172"/>
        <end position="195"/>
    </location>
</feature>
<evidence type="ECO:0000256" key="3">
    <source>
        <dbReference type="ARBA" id="ARBA00022989"/>
    </source>
</evidence>
<comment type="subcellular location">
    <subcellularLocation>
        <location evidence="1">Membrane</location>
        <topology evidence="1">Multi-pass membrane protein</topology>
    </subcellularLocation>
</comment>
<dbReference type="RefSeq" id="WP_240827073.1">
    <property type="nucleotide sequence ID" value="NZ_JAKWBL010000001.1"/>
</dbReference>
<dbReference type="InterPro" id="IPR036259">
    <property type="entry name" value="MFS_trans_sf"/>
</dbReference>
<feature type="transmembrane region" description="Helical" evidence="5">
    <location>
        <begin position="259"/>
        <end position="280"/>
    </location>
</feature>
<evidence type="ECO:0000259" key="6">
    <source>
        <dbReference type="PROSITE" id="PS50850"/>
    </source>
</evidence>
<feature type="transmembrane region" description="Helical" evidence="5">
    <location>
        <begin position="374"/>
        <end position="396"/>
    </location>
</feature>
<proteinExistence type="predicted"/>
<feature type="transmembrane region" description="Helical" evidence="5">
    <location>
        <begin position="310"/>
        <end position="333"/>
    </location>
</feature>
<evidence type="ECO:0000256" key="4">
    <source>
        <dbReference type="ARBA" id="ARBA00023136"/>
    </source>
</evidence>
<dbReference type="Pfam" id="PF07690">
    <property type="entry name" value="MFS_1"/>
    <property type="match status" value="1"/>
</dbReference>
<evidence type="ECO:0000313" key="7">
    <source>
        <dbReference type="EMBL" id="MCH5597702.1"/>
    </source>
</evidence>
<evidence type="ECO:0000256" key="2">
    <source>
        <dbReference type="ARBA" id="ARBA00022692"/>
    </source>
</evidence>
<feature type="transmembrane region" description="Helical" evidence="5">
    <location>
        <begin position="141"/>
        <end position="160"/>
    </location>
</feature>
<gene>
    <name evidence="7" type="ORF">MKP09_07170</name>
</gene>
<feature type="transmembrane region" description="Helical" evidence="5">
    <location>
        <begin position="57"/>
        <end position="75"/>
    </location>
</feature>
<keyword evidence="8" id="KW-1185">Reference proteome</keyword>
<protein>
    <submittedName>
        <fullName evidence="7">MFS transporter</fullName>
    </submittedName>
</protein>
<reference evidence="7 8" key="1">
    <citation type="submission" date="2022-02" db="EMBL/GenBank/DDBJ databases">
        <authorList>
            <person name="Min J."/>
        </authorList>
    </citation>
    <scope>NUCLEOTIDE SEQUENCE [LARGE SCALE GENOMIC DNA]</scope>
    <source>
        <strain evidence="7 8">GR10-1</strain>
    </source>
</reference>
<dbReference type="Proteomes" id="UP001202248">
    <property type="component" value="Unassembled WGS sequence"/>
</dbReference>
<evidence type="ECO:0000256" key="5">
    <source>
        <dbReference type="SAM" id="Phobius"/>
    </source>
</evidence>
<sequence length="411" mass="45061">MQANNKTVSIFNLTVVVAALGYFVDIYDLLLFGIIRIPSLREMGLTTDQITTDGESILSWQMTGLMLGGILWGIVGDKKGRSSVLFGSILLYSLGNIANGFVQTVEQYKWIRFVAGIGLAGELGAGITLVAEMLPKEKRGIGTSIVAGFGITGAVAAFFIKENFHWRTCYFIGGGLGLALLALRVSVLESGMFKTMKEKAVSRGNIFMLLNNRDRFVRYIQSILIGVPTWLVIGILIMFSKEFGKEFGITENIDPGKAIMFSYAGLAVGDVTIGLVSQWLKSRKKALYVFYALTALFMILYFTIQWNGSAFLMYALCTALGFASGFWAIFVTIGAEQFGTNLRATAATTIPNMVRGTVPLMLMLFQFLRSLPGVGYINGGIYTCAIVFILCTIAVITSKETFHKDLNFEEK</sequence>
<keyword evidence="3 5" id="KW-1133">Transmembrane helix</keyword>
<feature type="transmembrane region" description="Helical" evidence="5">
    <location>
        <begin position="84"/>
        <end position="104"/>
    </location>
</feature>